<dbReference type="OrthoDB" id="4365878at2759"/>
<keyword evidence="1" id="KW-0175">Coiled coil</keyword>
<dbReference type="EMBL" id="JAPWDO010000006">
    <property type="protein sequence ID" value="KAJ5465992.1"/>
    <property type="molecule type" value="Genomic_DNA"/>
</dbReference>
<reference evidence="3" key="2">
    <citation type="journal article" date="2023" name="IMA Fungus">
        <title>Comparative genomic study of the Penicillium genus elucidates a diverse pangenome and 15 lateral gene transfer events.</title>
        <authorList>
            <person name="Petersen C."/>
            <person name="Sorensen T."/>
            <person name="Nielsen M.R."/>
            <person name="Sondergaard T.E."/>
            <person name="Sorensen J.L."/>
            <person name="Fitzpatrick D.A."/>
            <person name="Frisvad J.C."/>
            <person name="Nielsen K.L."/>
        </authorList>
    </citation>
    <scope>NUCLEOTIDE SEQUENCE</scope>
    <source>
        <strain evidence="3">IBT 17660</strain>
    </source>
</reference>
<sequence>MTYQATGQFQWTLDVNAERRLNQWMDHAYKRLRAALDREAQKANQELRHEVALVKNEDLRSKEKLLLEENRHRRTKEELRLEENRHRRTKEELRLEKDEHEKTKQNFVQLIEELRNEHHKALDQLNESLQCKICYTHQDRWGMLQCGHMRSSPAHSRECGEDCGNGISWVDVIREGPLQAEKHNEKYRFRLQNRREVFETTQFDFNLIVSRLPRKLVHPETHTSDILAEISAIDLLASEVRAWKSAAAEVTENIDDSLNRLTERLNKLEDIDVPGCLFQEPIVANTGNGTPCPGSNSAPMTRSSGKKRRSA</sequence>
<gene>
    <name evidence="3" type="ORF">N7530_009779</name>
</gene>
<feature type="region of interest" description="Disordered" evidence="2">
    <location>
        <begin position="286"/>
        <end position="311"/>
    </location>
</feature>
<comment type="caution">
    <text evidence="3">The sequence shown here is derived from an EMBL/GenBank/DDBJ whole genome shotgun (WGS) entry which is preliminary data.</text>
</comment>
<feature type="compositionally biased region" description="Polar residues" evidence="2">
    <location>
        <begin position="286"/>
        <end position="303"/>
    </location>
</feature>
<name>A0A9W9WJ39_9EURO</name>
<keyword evidence="4" id="KW-1185">Reference proteome</keyword>
<evidence type="ECO:0000256" key="1">
    <source>
        <dbReference type="SAM" id="Coils"/>
    </source>
</evidence>
<reference evidence="3" key="1">
    <citation type="submission" date="2022-12" db="EMBL/GenBank/DDBJ databases">
        <authorList>
            <person name="Petersen C."/>
        </authorList>
    </citation>
    <scope>NUCLEOTIDE SEQUENCE</scope>
    <source>
        <strain evidence="3">IBT 17660</strain>
    </source>
</reference>
<protein>
    <submittedName>
        <fullName evidence="3">Uncharacterized protein</fullName>
    </submittedName>
</protein>
<proteinExistence type="predicted"/>
<accession>A0A9W9WJ39</accession>
<dbReference type="Proteomes" id="UP001147760">
    <property type="component" value="Unassembled WGS sequence"/>
</dbReference>
<evidence type="ECO:0000313" key="3">
    <source>
        <dbReference type="EMBL" id="KAJ5465992.1"/>
    </source>
</evidence>
<organism evidence="3 4">
    <name type="scientific">Penicillium desertorum</name>
    <dbReference type="NCBI Taxonomy" id="1303715"/>
    <lineage>
        <taxon>Eukaryota</taxon>
        <taxon>Fungi</taxon>
        <taxon>Dikarya</taxon>
        <taxon>Ascomycota</taxon>
        <taxon>Pezizomycotina</taxon>
        <taxon>Eurotiomycetes</taxon>
        <taxon>Eurotiomycetidae</taxon>
        <taxon>Eurotiales</taxon>
        <taxon>Aspergillaceae</taxon>
        <taxon>Penicillium</taxon>
    </lineage>
</organism>
<dbReference type="AlphaFoldDB" id="A0A9W9WJ39"/>
<evidence type="ECO:0000256" key="2">
    <source>
        <dbReference type="SAM" id="MobiDB-lite"/>
    </source>
</evidence>
<evidence type="ECO:0000313" key="4">
    <source>
        <dbReference type="Proteomes" id="UP001147760"/>
    </source>
</evidence>
<feature type="coiled-coil region" evidence="1">
    <location>
        <begin position="37"/>
        <end position="124"/>
    </location>
</feature>